<keyword evidence="3" id="KW-1185">Reference proteome</keyword>
<dbReference type="OrthoDB" id="649238at2"/>
<protein>
    <recommendedName>
        <fullName evidence="4">Transporter</fullName>
    </recommendedName>
</protein>
<keyword evidence="1" id="KW-0732">Signal</keyword>
<name>A0A3N4MET9_9BACT</name>
<accession>A0A3N4MET9</accession>
<dbReference type="Proteomes" id="UP000279089">
    <property type="component" value="Unassembled WGS sequence"/>
</dbReference>
<dbReference type="EMBL" id="RMBX01000002">
    <property type="protein sequence ID" value="RPD42512.1"/>
    <property type="molecule type" value="Genomic_DNA"/>
</dbReference>
<feature type="signal peptide" evidence="1">
    <location>
        <begin position="1"/>
        <end position="17"/>
    </location>
</feature>
<reference evidence="3" key="1">
    <citation type="submission" date="2018-11" db="EMBL/GenBank/DDBJ databases">
        <title>Chitinophaga lutea sp.nov., isolate from arsenic contaminated soil.</title>
        <authorList>
            <person name="Zong Y."/>
        </authorList>
    </citation>
    <scope>NUCLEOTIDE SEQUENCE [LARGE SCALE GENOMIC DNA]</scope>
    <source>
        <strain evidence="3">YLT18</strain>
    </source>
</reference>
<feature type="chain" id="PRO_5018075138" description="Transporter" evidence="1">
    <location>
        <begin position="18"/>
        <end position="290"/>
    </location>
</feature>
<evidence type="ECO:0000256" key="1">
    <source>
        <dbReference type="SAM" id="SignalP"/>
    </source>
</evidence>
<evidence type="ECO:0000313" key="2">
    <source>
        <dbReference type="EMBL" id="RPD42512.1"/>
    </source>
</evidence>
<dbReference type="RefSeq" id="WP_120515342.1">
    <property type="nucleotide sequence ID" value="NZ_QXZY01000003.1"/>
</dbReference>
<sequence>MLKQLFLLFAFTGAAAAAHGQELYVYSEPASNMATGSLGVRLTNKFFPMDHADYTGYRLQPEVMYGFSKKLMLHASGYFSNMMQKQFEFEGASVYAKYRFISMDEVQTHFRMAAFVKGSLINNPFIPPMGEGHDHTAKPYNNEELDLDGSASGVSGGIIATQLLHKLALSGTVAYDRYFKNTKDELPLFFSKNALNYSLSAGYLLFPRKYKNYKQTNVNLYVEFLGKSNLDQYRRNYYVDMAPAVQFIINSNSRVDLGYRWQLYGDMDRVMDRSFLVRYEFNFYNIRKQQ</sequence>
<dbReference type="AlphaFoldDB" id="A0A3N4MET9"/>
<organism evidence="2 3">
    <name type="scientific">Chitinophaga barathri</name>
    <dbReference type="NCBI Taxonomy" id="1647451"/>
    <lineage>
        <taxon>Bacteria</taxon>
        <taxon>Pseudomonadati</taxon>
        <taxon>Bacteroidota</taxon>
        <taxon>Chitinophagia</taxon>
        <taxon>Chitinophagales</taxon>
        <taxon>Chitinophagaceae</taxon>
        <taxon>Chitinophaga</taxon>
    </lineage>
</organism>
<evidence type="ECO:0008006" key="4">
    <source>
        <dbReference type="Google" id="ProtNLM"/>
    </source>
</evidence>
<gene>
    <name evidence="2" type="ORF">EG028_04880</name>
</gene>
<evidence type="ECO:0000313" key="3">
    <source>
        <dbReference type="Proteomes" id="UP000279089"/>
    </source>
</evidence>
<proteinExistence type="predicted"/>
<comment type="caution">
    <text evidence="2">The sequence shown here is derived from an EMBL/GenBank/DDBJ whole genome shotgun (WGS) entry which is preliminary data.</text>
</comment>